<keyword evidence="2" id="KW-1185">Reference proteome</keyword>
<accession>A0ABU7WP10</accession>
<dbReference type="Proteomes" id="UP001348265">
    <property type="component" value="Unassembled WGS sequence"/>
</dbReference>
<comment type="caution">
    <text evidence="1">The sequence shown here is derived from an EMBL/GenBank/DDBJ whole genome shotgun (WGS) entry which is preliminary data.</text>
</comment>
<proteinExistence type="predicted"/>
<dbReference type="EMBL" id="JAVFKM010000002">
    <property type="protein sequence ID" value="MEF3112475.1"/>
    <property type="molecule type" value="Genomic_DNA"/>
</dbReference>
<sequence>MDRELESTVVAELLPMWYALPEGFHPVDLSQEPGTRMDAHFDALAQIYPAATPKQLITSVLSFEATLSKLVEEGLVHFSSFTLRTDDGLLLIGTCNIAVADRPMGDPNLYPRAVLDAQPDGGGTDGHRGIVELPAGLAAVVVSDTVIPVPGVFFGVPENGATEVLSVSFHMAFPRLPKAVVVTLSTEEFQAQEEFLELATVVAGGISFTAPQLQQGLGPLADEKTAAAASPFG</sequence>
<evidence type="ECO:0000313" key="2">
    <source>
        <dbReference type="Proteomes" id="UP001348265"/>
    </source>
</evidence>
<name>A0ABU7WP10_9ACTN</name>
<evidence type="ECO:0000313" key="1">
    <source>
        <dbReference type="EMBL" id="MEF3112475.1"/>
    </source>
</evidence>
<gene>
    <name evidence="1" type="ORF">RB636_04575</name>
</gene>
<protein>
    <submittedName>
        <fullName evidence="1">Uncharacterized protein</fullName>
    </submittedName>
</protein>
<organism evidence="1 2">
    <name type="scientific">Streptomyces chrestomyceticus</name>
    <dbReference type="NCBI Taxonomy" id="68185"/>
    <lineage>
        <taxon>Bacteria</taxon>
        <taxon>Bacillati</taxon>
        <taxon>Actinomycetota</taxon>
        <taxon>Actinomycetes</taxon>
        <taxon>Kitasatosporales</taxon>
        <taxon>Streptomycetaceae</taxon>
        <taxon>Streptomyces</taxon>
    </lineage>
</organism>
<dbReference type="RefSeq" id="WP_331785460.1">
    <property type="nucleotide sequence ID" value="NZ_JAVFKM010000002.1"/>
</dbReference>
<reference evidence="1 2" key="1">
    <citation type="submission" date="2023-08" db="EMBL/GenBank/DDBJ databases">
        <authorList>
            <person name="Sharma P."/>
            <person name="Verma V."/>
            <person name="Mohan M.K."/>
            <person name="Dubey A.K."/>
        </authorList>
    </citation>
    <scope>NUCLEOTIDE SEQUENCE [LARGE SCALE GENOMIC DNA]</scope>
    <source>
        <strain evidence="1 2">ADP4</strain>
    </source>
</reference>